<feature type="transmembrane region" description="Helical" evidence="1">
    <location>
        <begin position="143"/>
        <end position="162"/>
    </location>
</feature>
<organism evidence="2 3">
    <name type="scientific">Pyrococcus abyssi (strain GE5 / Orsay)</name>
    <dbReference type="NCBI Taxonomy" id="272844"/>
    <lineage>
        <taxon>Archaea</taxon>
        <taxon>Methanobacteriati</taxon>
        <taxon>Methanobacteriota</taxon>
        <taxon>Thermococci</taxon>
        <taxon>Thermococcales</taxon>
        <taxon>Thermococcaceae</taxon>
        <taxon>Pyrococcus</taxon>
    </lineage>
</organism>
<comment type="miscellaneous">
    <text evidence="2">The sequence shown here is derived from an EMBL/GenBank/DDBJ third party annotation (TPA) entry.</text>
</comment>
<dbReference type="RefSeq" id="WP_048146573.1">
    <property type="nucleotide sequence ID" value="NC_000868.1"/>
</dbReference>
<gene>
    <name evidence="2" type="ordered locus">PAB0380.1n</name>
</gene>
<proteinExistence type="predicted"/>
<keyword evidence="1" id="KW-1133">Transmembrane helix</keyword>
<feature type="transmembrane region" description="Helical" evidence="1">
    <location>
        <begin position="111"/>
        <end position="131"/>
    </location>
</feature>
<evidence type="ECO:0000256" key="1">
    <source>
        <dbReference type="SAM" id="Phobius"/>
    </source>
</evidence>
<sequence length="188" mass="20922">MGVRCIPPEGIDLGELEVAALVAFFGAIILLPVYGPEIHDRYGMGITFAASFVIAYAGWLSLGVISGLEELGNMDPSNILSNCFRNNPKNLDEHEKLEWAYEVATRTAYNVFIWSLIIWILVGTSVGILGYIGPPHWLTTISIYVFSLVSLTSFILMIISYLRYRDYSKKLLAIQLKKSGKAEISIKI</sequence>
<dbReference type="OrthoDB" id="100684at2157"/>
<dbReference type="Proteomes" id="UP000009139">
    <property type="component" value="Chromosome"/>
</dbReference>
<name>G8ZJ15_PYRAB</name>
<accession>G8ZJ15</accession>
<keyword evidence="1" id="KW-0472">Membrane</keyword>
<keyword evidence="1" id="KW-0812">Transmembrane</keyword>
<evidence type="ECO:0000313" key="2">
    <source>
        <dbReference type="EMBL" id="CCE69942.1"/>
    </source>
</evidence>
<evidence type="ECO:0000313" key="3">
    <source>
        <dbReference type="Proteomes" id="UP000009139"/>
    </source>
</evidence>
<dbReference type="EMBL" id="HE613800">
    <property type="protein sequence ID" value="CCE69942.1"/>
    <property type="molecule type" value="Genomic_DNA"/>
</dbReference>
<reference evidence="2 3" key="1">
    <citation type="journal article" date="2012" name="Curr. Microbiol.">
        <title>Re-annotation of two hyperthermophilic archaea Pyrococcus abyssi GE5 and Pyrococcus furiosus DSM 3638.</title>
        <authorList>
            <person name="Gao J."/>
            <person name="Wang J."/>
        </authorList>
    </citation>
    <scope>GENOME REANNOTATION</scope>
    <source>
        <strain evidence="3">GE5 / Orsay</strain>
    </source>
</reference>
<feature type="transmembrane region" description="Helical" evidence="1">
    <location>
        <begin position="16"/>
        <end position="34"/>
    </location>
</feature>
<dbReference type="AlphaFoldDB" id="G8ZJ15"/>
<feature type="transmembrane region" description="Helical" evidence="1">
    <location>
        <begin position="46"/>
        <end position="68"/>
    </location>
</feature>
<protein>
    <submittedName>
        <fullName evidence="2">Uncharacterized protein</fullName>
    </submittedName>
</protein>